<dbReference type="RefSeq" id="WP_386163411.1">
    <property type="nucleotide sequence ID" value="NZ_JBHMBS010000042.1"/>
</dbReference>
<evidence type="ECO:0000313" key="2">
    <source>
        <dbReference type="Proteomes" id="UP001589610"/>
    </source>
</evidence>
<accession>A0ABV5TS17</accession>
<name>A0ABV5TS17_9ACTN</name>
<proteinExistence type="predicted"/>
<dbReference type="SUPFAM" id="SSF46689">
    <property type="entry name" value="Homeodomain-like"/>
    <property type="match status" value="1"/>
</dbReference>
<comment type="caution">
    <text evidence="1">The sequence shown here is derived from an EMBL/GenBank/DDBJ whole genome shotgun (WGS) entry which is preliminary data.</text>
</comment>
<dbReference type="EMBL" id="JBHMBS010000042">
    <property type="protein sequence ID" value="MFB9681935.1"/>
    <property type="molecule type" value="Genomic_DNA"/>
</dbReference>
<dbReference type="Pfam" id="PF13384">
    <property type="entry name" value="HTH_23"/>
    <property type="match status" value="1"/>
</dbReference>
<sequence>MRSKIVLACTQGRSNVEVAADLRIHVSEVGKWRRRFLAERLEGCRMSSVQAGHRRSCWIRSKT</sequence>
<organism evidence="1 2">
    <name type="scientific">Streptosporangium vulgare</name>
    <dbReference type="NCBI Taxonomy" id="46190"/>
    <lineage>
        <taxon>Bacteria</taxon>
        <taxon>Bacillati</taxon>
        <taxon>Actinomycetota</taxon>
        <taxon>Actinomycetes</taxon>
        <taxon>Streptosporangiales</taxon>
        <taxon>Streptosporangiaceae</taxon>
        <taxon>Streptosporangium</taxon>
    </lineage>
</organism>
<protein>
    <submittedName>
        <fullName evidence="1">Helix-turn-helix domain-containing protein</fullName>
    </submittedName>
</protein>
<dbReference type="Proteomes" id="UP001589610">
    <property type="component" value="Unassembled WGS sequence"/>
</dbReference>
<reference evidence="1 2" key="1">
    <citation type="submission" date="2024-09" db="EMBL/GenBank/DDBJ databases">
        <authorList>
            <person name="Sun Q."/>
            <person name="Mori K."/>
        </authorList>
    </citation>
    <scope>NUCLEOTIDE SEQUENCE [LARGE SCALE GENOMIC DNA]</scope>
    <source>
        <strain evidence="1 2">JCM 3028</strain>
    </source>
</reference>
<evidence type="ECO:0000313" key="1">
    <source>
        <dbReference type="EMBL" id="MFB9681935.1"/>
    </source>
</evidence>
<dbReference type="InterPro" id="IPR009057">
    <property type="entry name" value="Homeodomain-like_sf"/>
</dbReference>
<gene>
    <name evidence="1" type="ORF">ACFFRH_41235</name>
</gene>
<keyword evidence="2" id="KW-1185">Reference proteome</keyword>